<dbReference type="EMBL" id="JBAHYK010001174">
    <property type="protein sequence ID" value="KAL0569183.1"/>
    <property type="molecule type" value="Genomic_DNA"/>
</dbReference>
<evidence type="ECO:0000313" key="1">
    <source>
        <dbReference type="EMBL" id="KAL0569183.1"/>
    </source>
</evidence>
<gene>
    <name evidence="1" type="ORF">V5O48_012781</name>
</gene>
<evidence type="ECO:0008006" key="3">
    <source>
        <dbReference type="Google" id="ProtNLM"/>
    </source>
</evidence>
<keyword evidence="2" id="KW-1185">Reference proteome</keyword>
<comment type="caution">
    <text evidence="1">The sequence shown here is derived from an EMBL/GenBank/DDBJ whole genome shotgun (WGS) entry which is preliminary data.</text>
</comment>
<sequence>MLPTELVIHLLSFFDADEDQETLRACALVHSSWRQAAQEILFEKLTLTSTNHRHERYEEISGKAIGSYNRLIDCVTSNSLLSTYIHNVSLRHFSSIGMRFVHRPRLVQAGFGEEQAAKDAVSRLLKKMTNVRTFKLLQFGDEDGHRFDEALVHMFHLPTLTRLEISFASFTSIGYLLRLLILAKNLKHISFSSVGFDRRIGLSAEQSLEIAKPRSIHPTSLHFSLFPLDQITPFLSAPYCPIDFSALQTLKLHRAKLFDYDTTAQLLSIVGQNLQELELHGPDRLVEGKDNLHLGHTPNLQSLTLINLRQSVSHSPVPWIQSLFPLSVAGNLPITPHLRNISLEVVVDCPSSILRAVGLALWTQWRGIDALFSSSTSSLLEFPALDNAHMIISTPNEALEPDLIGVVEDQFLELGKQGKFSLETTYWEMATSTALMRIPALVA</sequence>
<name>A0ABR3F1W9_9AGAR</name>
<protein>
    <recommendedName>
        <fullName evidence="3">F-box domain-containing protein</fullName>
    </recommendedName>
</protein>
<organism evidence="1 2">
    <name type="scientific">Marasmius crinis-equi</name>
    <dbReference type="NCBI Taxonomy" id="585013"/>
    <lineage>
        <taxon>Eukaryota</taxon>
        <taxon>Fungi</taxon>
        <taxon>Dikarya</taxon>
        <taxon>Basidiomycota</taxon>
        <taxon>Agaricomycotina</taxon>
        <taxon>Agaricomycetes</taxon>
        <taxon>Agaricomycetidae</taxon>
        <taxon>Agaricales</taxon>
        <taxon>Marasmiineae</taxon>
        <taxon>Marasmiaceae</taxon>
        <taxon>Marasmius</taxon>
    </lineage>
</organism>
<proteinExistence type="predicted"/>
<dbReference type="Gene3D" id="3.80.10.10">
    <property type="entry name" value="Ribonuclease Inhibitor"/>
    <property type="match status" value="1"/>
</dbReference>
<accession>A0ABR3F1W9</accession>
<dbReference type="Proteomes" id="UP001465976">
    <property type="component" value="Unassembled WGS sequence"/>
</dbReference>
<evidence type="ECO:0000313" key="2">
    <source>
        <dbReference type="Proteomes" id="UP001465976"/>
    </source>
</evidence>
<dbReference type="SUPFAM" id="SSF52047">
    <property type="entry name" value="RNI-like"/>
    <property type="match status" value="1"/>
</dbReference>
<dbReference type="InterPro" id="IPR032675">
    <property type="entry name" value="LRR_dom_sf"/>
</dbReference>
<reference evidence="1 2" key="1">
    <citation type="submission" date="2024-02" db="EMBL/GenBank/DDBJ databases">
        <title>A draft genome for the cacao thread blight pathogen Marasmius crinis-equi.</title>
        <authorList>
            <person name="Cohen S.P."/>
            <person name="Baruah I.K."/>
            <person name="Amoako-Attah I."/>
            <person name="Bukari Y."/>
            <person name="Meinhardt L.W."/>
            <person name="Bailey B.A."/>
        </authorList>
    </citation>
    <scope>NUCLEOTIDE SEQUENCE [LARGE SCALE GENOMIC DNA]</scope>
    <source>
        <strain evidence="1 2">GH-76</strain>
    </source>
</reference>